<dbReference type="EMBL" id="AP035768">
    <property type="protein sequence ID" value="BFO17218.1"/>
    <property type="molecule type" value="Genomic_DNA"/>
</dbReference>
<reference evidence="2" key="2">
    <citation type="submission" date="2024-07" db="EMBL/GenBank/DDBJ databases">
        <title>Streptomyces haneummycinica sp. nov., a new antibiotic-producing actinobacterium isolated from marine sediment.</title>
        <authorList>
            <person name="Uemura M."/>
            <person name="Hamada M."/>
            <person name="Hirano S."/>
            <person name="Kobayashi K."/>
            <person name="Ohshiro T."/>
            <person name="Kobayashi T."/>
            <person name="Terahara T."/>
        </authorList>
    </citation>
    <scope>NUCLEOTIDE SEQUENCE</scope>
    <source>
        <strain evidence="2">KM77-8</strain>
    </source>
</reference>
<evidence type="ECO:0000313" key="2">
    <source>
        <dbReference type="EMBL" id="BFO17218.1"/>
    </source>
</evidence>
<organism evidence="2">
    <name type="scientific">Streptomyces haneummycinicus</name>
    <dbReference type="NCBI Taxonomy" id="3074435"/>
    <lineage>
        <taxon>Bacteria</taxon>
        <taxon>Bacillati</taxon>
        <taxon>Actinomycetota</taxon>
        <taxon>Actinomycetes</taxon>
        <taxon>Kitasatosporales</taxon>
        <taxon>Streptomycetaceae</taxon>
        <taxon>Streptomyces</taxon>
    </lineage>
</organism>
<gene>
    <name evidence="2" type="ORF">SHKM778_36060</name>
</gene>
<dbReference type="InterPro" id="IPR041129">
    <property type="entry name" value="CdiI_2"/>
</dbReference>
<proteinExistence type="predicted"/>
<dbReference type="Pfam" id="PF18593">
    <property type="entry name" value="CdiI_2"/>
    <property type="match status" value="1"/>
</dbReference>
<feature type="domain" description="CdiI immunity protein" evidence="1">
    <location>
        <begin position="11"/>
        <end position="47"/>
    </location>
</feature>
<evidence type="ECO:0000259" key="1">
    <source>
        <dbReference type="Pfam" id="PF18593"/>
    </source>
</evidence>
<reference evidence="2" key="1">
    <citation type="submission" date="2024-06" db="EMBL/GenBank/DDBJ databases">
        <authorList>
            <consortium name="consrtm"/>
            <person name="Uemura M."/>
            <person name="Terahara T."/>
        </authorList>
    </citation>
    <scope>NUCLEOTIDE SEQUENCE</scope>
    <source>
        <strain evidence="2">KM77-8</strain>
    </source>
</reference>
<sequence length="53" mass="6281">MPQSRWEYRERFPELSQFLGGHFHQDFFDEYASYTEAVDDYLAGASETDRGNL</sequence>
<protein>
    <recommendedName>
        <fullName evidence="1">CdiI immunity protein domain-containing protein</fullName>
    </recommendedName>
</protein>
<dbReference type="AlphaFoldDB" id="A0AAT9HIG0"/>
<name>A0AAT9HIG0_9ACTN</name>
<accession>A0AAT9HIG0</accession>